<organism evidence="3 4">
    <name type="scientific">Eschrichtius robustus</name>
    <name type="common">California gray whale</name>
    <name type="synonym">Eschrichtius gibbosus</name>
    <dbReference type="NCBI Taxonomy" id="9764"/>
    <lineage>
        <taxon>Eukaryota</taxon>
        <taxon>Metazoa</taxon>
        <taxon>Chordata</taxon>
        <taxon>Craniata</taxon>
        <taxon>Vertebrata</taxon>
        <taxon>Euteleostomi</taxon>
        <taxon>Mammalia</taxon>
        <taxon>Eutheria</taxon>
        <taxon>Laurasiatheria</taxon>
        <taxon>Artiodactyla</taxon>
        <taxon>Whippomorpha</taxon>
        <taxon>Cetacea</taxon>
        <taxon>Mysticeti</taxon>
        <taxon>Eschrichtiidae</taxon>
        <taxon>Eschrichtius</taxon>
    </lineage>
</organism>
<feature type="compositionally biased region" description="Basic and acidic residues" evidence="2">
    <location>
        <begin position="94"/>
        <end position="105"/>
    </location>
</feature>
<feature type="region of interest" description="Disordered" evidence="2">
    <location>
        <begin position="71"/>
        <end position="124"/>
    </location>
</feature>
<dbReference type="PROSITE" id="PS50012">
    <property type="entry name" value="RCC1_3"/>
    <property type="match status" value="1"/>
</dbReference>
<name>A0AB34GD73_ESCRO</name>
<comment type="caution">
    <text evidence="3">The sequence shown here is derived from an EMBL/GenBank/DDBJ whole genome shotgun (WGS) entry which is preliminary data.</text>
</comment>
<dbReference type="InterPro" id="IPR009091">
    <property type="entry name" value="RCC1/BLIP-II"/>
</dbReference>
<protein>
    <submittedName>
        <fullName evidence="3">Uncharacterized protein</fullName>
    </submittedName>
</protein>
<dbReference type="Pfam" id="PF00415">
    <property type="entry name" value="RCC1"/>
    <property type="match status" value="1"/>
</dbReference>
<evidence type="ECO:0000313" key="4">
    <source>
        <dbReference type="Proteomes" id="UP001159641"/>
    </source>
</evidence>
<dbReference type="AlphaFoldDB" id="A0AB34GD73"/>
<feature type="repeat" description="RCC1" evidence="1">
    <location>
        <begin position="13"/>
        <end position="64"/>
    </location>
</feature>
<evidence type="ECO:0000313" key="3">
    <source>
        <dbReference type="EMBL" id="KAJ8777659.1"/>
    </source>
</evidence>
<dbReference type="Proteomes" id="UP001159641">
    <property type="component" value="Unassembled WGS sequence"/>
</dbReference>
<reference evidence="3 4" key="1">
    <citation type="submission" date="2022-11" db="EMBL/GenBank/DDBJ databases">
        <title>Whole genome sequence of Eschrichtius robustus ER-17-0199.</title>
        <authorList>
            <person name="Bruniche-Olsen A."/>
            <person name="Black A.N."/>
            <person name="Fields C.J."/>
            <person name="Walden K."/>
            <person name="Dewoody J.A."/>
        </authorList>
    </citation>
    <scope>NUCLEOTIDE SEQUENCE [LARGE SCALE GENOMIC DNA]</scope>
    <source>
        <strain evidence="3">ER-17-0199</strain>
        <tissue evidence="3">Blubber</tissue>
    </source>
</reference>
<dbReference type="EMBL" id="JAIQCJ010002302">
    <property type="protein sequence ID" value="KAJ8777659.1"/>
    <property type="molecule type" value="Genomic_DNA"/>
</dbReference>
<evidence type="ECO:0000256" key="2">
    <source>
        <dbReference type="SAM" id="MobiDB-lite"/>
    </source>
</evidence>
<gene>
    <name evidence="3" type="ORF">J1605_014312</name>
</gene>
<dbReference type="InterPro" id="IPR000408">
    <property type="entry name" value="Reg_chr_condens"/>
</dbReference>
<dbReference type="Gene3D" id="2.130.10.30">
    <property type="entry name" value="Regulator of chromosome condensation 1/beta-lactamase-inhibitor protein II"/>
    <property type="match status" value="1"/>
</dbReference>
<dbReference type="SUPFAM" id="SSF50985">
    <property type="entry name" value="RCC1/BLIP-II"/>
    <property type="match status" value="1"/>
</dbReference>
<sequence length="124" mass="13398">MVESCLATPGKCGTCYSWGWNEHGMCGDGTEANVWAPKPVPALRSLSGLRVGCGAGHSLALCQRPALPALGQRPRVTDPFPDATKEAGSQEAMDQERNWKDRHAEASPQSQSDRFRNGLMTETL</sequence>
<evidence type="ECO:0000256" key="1">
    <source>
        <dbReference type="PROSITE-ProRule" id="PRU00235"/>
    </source>
</evidence>
<proteinExistence type="predicted"/>
<keyword evidence="4" id="KW-1185">Reference proteome</keyword>
<accession>A0AB34GD73</accession>
<dbReference type="PROSITE" id="PS00626">
    <property type="entry name" value="RCC1_2"/>
    <property type="match status" value="1"/>
</dbReference>